<protein>
    <submittedName>
        <fullName evidence="1">Uncharacterized protein</fullName>
    </submittedName>
</protein>
<dbReference type="RefSeq" id="YP_001828672.1">
    <property type="nucleotide sequence ID" value="NC_010576.1"/>
</dbReference>
<keyword evidence="2" id="KW-1185">Reference proteome</keyword>
<dbReference type="GeneID" id="6218817"/>
<organism evidence="1 2">
    <name type="scientific">Lactococcus phage 1706</name>
    <dbReference type="NCBI Taxonomy" id="475178"/>
    <lineage>
        <taxon>Viruses</taxon>
        <taxon>Duplodnaviria</taxon>
        <taxon>Heunggongvirae</taxon>
        <taxon>Uroviricota</taxon>
        <taxon>Caudoviricetes</taxon>
        <taxon>Fremauxvirus</taxon>
        <taxon>Fremauxvirus fv1706</taxon>
    </lineage>
</organism>
<accession>B2BTI8</accession>
<evidence type="ECO:0000313" key="1">
    <source>
        <dbReference type="EMBL" id="ABV91231.1"/>
    </source>
</evidence>
<evidence type="ECO:0000313" key="2">
    <source>
        <dbReference type="Proteomes" id="UP000001679"/>
    </source>
</evidence>
<sequence length="89" mass="10510">MKIIETYKLQKKLMDTYYEGLKDFIVNEQITNVGTITYLEEIGKISNTLLDMRSNSKVNFWLATILTNLDINVWHKALSIRKMRKEINL</sequence>
<reference evidence="1 2" key="1">
    <citation type="journal article" date="2008" name="Virology">
        <title>Characterization of 1706, a virulent phage from Lactococcus lactis with similarities to prophages from other Firmicutes.</title>
        <authorList>
            <person name="Garneau J.E."/>
            <person name="Tremblay D.M."/>
            <person name="Moineau S."/>
        </authorList>
    </citation>
    <scope>NUCLEOTIDE SEQUENCE</scope>
</reference>
<dbReference type="EMBL" id="EU081845">
    <property type="protein sequence ID" value="ABV91231.1"/>
    <property type="molecule type" value="Genomic_DNA"/>
</dbReference>
<dbReference type="KEGG" id="vg:6218817"/>
<name>B2BTI8_9CAUD</name>
<dbReference type="Proteomes" id="UP000001679">
    <property type="component" value="Segment"/>
</dbReference>
<proteinExistence type="predicted"/>